<feature type="region of interest" description="Disordered" evidence="9">
    <location>
        <begin position="38"/>
        <end position="84"/>
    </location>
</feature>
<dbReference type="InterPro" id="IPR033389">
    <property type="entry name" value="AUX/IAA_dom"/>
</dbReference>
<dbReference type="PANTHER" id="PTHR31734">
    <property type="entry name" value="AUXIN-RESPONSIVE PROTEIN IAA17"/>
    <property type="match status" value="1"/>
</dbReference>
<feature type="compositionally biased region" description="Basic and acidic residues" evidence="9">
    <location>
        <begin position="60"/>
        <end position="76"/>
    </location>
</feature>
<feature type="compositionally biased region" description="Low complexity" evidence="9">
    <location>
        <begin position="49"/>
        <end position="59"/>
    </location>
</feature>
<accession>A0AAV7FAC6</accession>
<proteinExistence type="inferred from homology"/>
<organism evidence="11 12">
    <name type="scientific">Aristolochia fimbriata</name>
    <name type="common">White veined hardy Dutchman's pipe vine</name>
    <dbReference type="NCBI Taxonomy" id="158543"/>
    <lineage>
        <taxon>Eukaryota</taxon>
        <taxon>Viridiplantae</taxon>
        <taxon>Streptophyta</taxon>
        <taxon>Embryophyta</taxon>
        <taxon>Tracheophyta</taxon>
        <taxon>Spermatophyta</taxon>
        <taxon>Magnoliopsida</taxon>
        <taxon>Magnoliidae</taxon>
        <taxon>Piperales</taxon>
        <taxon>Aristolochiaceae</taxon>
        <taxon>Aristolochia</taxon>
    </lineage>
</organism>
<feature type="domain" description="PB1" evidence="10">
    <location>
        <begin position="117"/>
        <end position="200"/>
    </location>
</feature>
<dbReference type="Gene3D" id="3.10.20.90">
    <property type="entry name" value="Phosphatidylinositol 3-kinase Catalytic Subunit, Chain A, domain 1"/>
    <property type="match status" value="1"/>
</dbReference>
<comment type="subcellular location">
    <subcellularLocation>
        <location evidence="1 8">Nucleus</location>
    </subcellularLocation>
</comment>
<comment type="caution">
    <text evidence="11">The sequence shown here is derived from an EMBL/GenBank/DDBJ whole genome shotgun (WGS) entry which is preliminary data.</text>
</comment>
<dbReference type="Proteomes" id="UP000825729">
    <property type="component" value="Unassembled WGS sequence"/>
</dbReference>
<dbReference type="EMBL" id="JAINDJ010000002">
    <property type="protein sequence ID" value="KAG9456737.1"/>
    <property type="molecule type" value="Genomic_DNA"/>
</dbReference>
<sequence>MELELGLALPNHSVGFFDLNCDFSPKETKMPKRPFYEAFEEDTRRPSGTPTLPLLWTTHPPKDHDDIPTDDDHAPPNEKSTVVGWPPVKSWRKRHCAASGAAANYINGEGDSAAAQSLYVKVKMDGAAIGRKIDLSNCDSYHTLHSTLNRMFDIDETRAGRSHTRYTLTYQDKEGDWLLVGDATWETFIRSVQRLKIQKKGH</sequence>
<evidence type="ECO:0000256" key="2">
    <source>
        <dbReference type="ARBA" id="ARBA00006728"/>
    </source>
</evidence>
<reference evidence="11 12" key="1">
    <citation type="submission" date="2021-07" db="EMBL/GenBank/DDBJ databases">
        <title>The Aristolochia fimbriata genome: insights into angiosperm evolution, floral development and chemical biosynthesis.</title>
        <authorList>
            <person name="Jiao Y."/>
        </authorList>
    </citation>
    <scope>NUCLEOTIDE SEQUENCE [LARGE SCALE GENOMIC DNA]</scope>
    <source>
        <strain evidence="11">IBCAS-2021</strain>
        <tissue evidence="11">Leaf</tissue>
    </source>
</reference>
<gene>
    <name evidence="11" type="ORF">H6P81_001245</name>
</gene>
<keyword evidence="7 8" id="KW-0927">Auxin signaling pathway</keyword>
<dbReference type="InterPro" id="IPR003311">
    <property type="entry name" value="AUX_IAA"/>
</dbReference>
<keyword evidence="12" id="KW-1185">Reference proteome</keyword>
<dbReference type="SUPFAM" id="SSF54277">
    <property type="entry name" value="CAD &amp; PB1 domains"/>
    <property type="match status" value="1"/>
</dbReference>
<evidence type="ECO:0000256" key="7">
    <source>
        <dbReference type="ARBA" id="ARBA00023294"/>
    </source>
</evidence>
<dbReference type="GO" id="GO:0005634">
    <property type="term" value="C:nucleus"/>
    <property type="evidence" value="ECO:0007669"/>
    <property type="project" value="UniProtKB-SubCell"/>
</dbReference>
<comment type="subunit">
    <text evidence="8">Homodimers and heterodimers.</text>
</comment>
<evidence type="ECO:0000256" key="3">
    <source>
        <dbReference type="ARBA" id="ARBA00022491"/>
    </source>
</evidence>
<evidence type="ECO:0000256" key="8">
    <source>
        <dbReference type="RuleBase" id="RU004549"/>
    </source>
</evidence>
<keyword evidence="4 8" id="KW-0805">Transcription regulation</keyword>
<dbReference type="PROSITE" id="PS51745">
    <property type="entry name" value="PB1"/>
    <property type="match status" value="1"/>
</dbReference>
<dbReference type="GO" id="GO:0006355">
    <property type="term" value="P:regulation of DNA-templated transcription"/>
    <property type="evidence" value="ECO:0007669"/>
    <property type="project" value="InterPro"/>
</dbReference>
<evidence type="ECO:0000313" key="11">
    <source>
        <dbReference type="EMBL" id="KAG9456737.1"/>
    </source>
</evidence>
<dbReference type="AlphaFoldDB" id="A0AAV7FAC6"/>
<keyword evidence="3 8" id="KW-0678">Repressor</keyword>
<evidence type="ECO:0000256" key="1">
    <source>
        <dbReference type="ARBA" id="ARBA00004123"/>
    </source>
</evidence>
<evidence type="ECO:0000259" key="10">
    <source>
        <dbReference type="PROSITE" id="PS51745"/>
    </source>
</evidence>
<name>A0AAV7FAC6_ARIFI</name>
<dbReference type="PANTHER" id="PTHR31734:SF38">
    <property type="entry name" value="AUXIN-RESPONSIVE PROTEIN IAA29"/>
    <property type="match status" value="1"/>
</dbReference>
<evidence type="ECO:0000256" key="9">
    <source>
        <dbReference type="SAM" id="MobiDB-lite"/>
    </source>
</evidence>
<dbReference type="GO" id="GO:0009734">
    <property type="term" value="P:auxin-activated signaling pathway"/>
    <property type="evidence" value="ECO:0007669"/>
    <property type="project" value="UniProtKB-UniRule"/>
</dbReference>
<dbReference type="InterPro" id="IPR053793">
    <property type="entry name" value="PB1-like"/>
</dbReference>
<keyword evidence="6 8" id="KW-0539">Nucleus</keyword>
<protein>
    <recommendedName>
        <fullName evidence="8">Auxin-responsive protein</fullName>
    </recommendedName>
</protein>
<keyword evidence="5 8" id="KW-0804">Transcription</keyword>
<evidence type="ECO:0000313" key="12">
    <source>
        <dbReference type="Proteomes" id="UP000825729"/>
    </source>
</evidence>
<comment type="function">
    <text evidence="8">Aux/IAA proteins are short-lived transcriptional factors that function as repressors of early auxin response genes at low auxin concentrations.</text>
</comment>
<evidence type="ECO:0000256" key="6">
    <source>
        <dbReference type="ARBA" id="ARBA00023242"/>
    </source>
</evidence>
<dbReference type="Pfam" id="PF02309">
    <property type="entry name" value="AUX_IAA"/>
    <property type="match status" value="1"/>
</dbReference>
<comment type="similarity">
    <text evidence="2 8">Belongs to the Aux/IAA family.</text>
</comment>
<evidence type="ECO:0000256" key="4">
    <source>
        <dbReference type="ARBA" id="ARBA00023015"/>
    </source>
</evidence>
<evidence type="ECO:0000256" key="5">
    <source>
        <dbReference type="ARBA" id="ARBA00023163"/>
    </source>
</evidence>